<dbReference type="OrthoDB" id="7254531at2"/>
<dbReference type="Proteomes" id="UP000256478">
    <property type="component" value="Unassembled WGS sequence"/>
</dbReference>
<evidence type="ECO:0000313" key="4">
    <source>
        <dbReference type="Proteomes" id="UP000256478"/>
    </source>
</evidence>
<dbReference type="PANTHER" id="PTHR41786:SF1">
    <property type="entry name" value="6-HYDROXYMETHYLPTERIN DIPHOSPHOKINASE MPTE-LIKE DOMAIN-CONTAINING PROTEIN"/>
    <property type="match status" value="1"/>
</dbReference>
<dbReference type="InterPro" id="IPR045376">
    <property type="entry name" value="Maf_N"/>
</dbReference>
<comment type="caution">
    <text evidence="3">The sequence shown here is derived from an EMBL/GenBank/DDBJ whole genome shotgun (WGS) entry which is preliminary data.</text>
</comment>
<dbReference type="Pfam" id="PF20157">
    <property type="entry name" value="Maf_flag10_N"/>
    <property type="match status" value="1"/>
</dbReference>
<accession>A0A3E0TN88</accession>
<dbReference type="EMBL" id="QUOU01000001">
    <property type="protein sequence ID" value="REL26039.1"/>
    <property type="molecule type" value="Genomic_DNA"/>
</dbReference>
<dbReference type="InterPro" id="IPR002826">
    <property type="entry name" value="MptE-like"/>
</dbReference>
<evidence type="ECO:0000313" key="3">
    <source>
        <dbReference type="EMBL" id="REL26039.1"/>
    </source>
</evidence>
<gene>
    <name evidence="3" type="ORF">DXX93_05275</name>
</gene>
<dbReference type="PANTHER" id="PTHR41786">
    <property type="entry name" value="MOTILITY ACCESSORY FACTOR MAF"/>
    <property type="match status" value="1"/>
</dbReference>
<feature type="domain" description="6-hydroxymethylpterin diphosphokinase MptE-like" evidence="1">
    <location>
        <begin position="317"/>
        <end position="479"/>
    </location>
</feature>
<sequence>MPVIKDQLILSEKIALLEKKAKNIGQRLASQSEHESVIQALADRLSLIGYSDDMLLAQFRQNMNAFKVFDRNIYEFFSDYQPSRYLVDIVDGFPNILDTEKNKYFYEYPAYLMANVQLARHQKSPESASALFDVEDKNEAGFMHSDALNQILQVLWRRMEKNDGQVRELSKVVNAAMVFGIGCGYHLELLCSQHKIKNLYVIEPELDLFYASLFTANWQHILNKVDQFGLNIHISLGEQEDDFFEHILKQSRHYGRYEIAKTFGFIHYHNEKTEALVDQYKSRFDEAIRGWGFFDDAVMAVSHMLTSLQQGVPLLKKKQITDNLFADYPVFIIGNGPSLDGLIELIKRYQHQAIIISCGSALSALYQYGITPDIHCEQERTSPVAEQLDYYCSPETLEQIILFGPSTLHPDVYAKFPVKVMAAKGAEPTAPLLMESRLAELFEIHSHINPTVANTAASVAVGFGFKNIYFLGVDLGHKKGSSHHSKKSIYYGNDGEDMELYDASSVLEQERKGNFGGVFYTNPFFDSSKRALERLTAENSELNFYNLSDGVLIQGAKPIAPDLLTFHHDAIDNKQSKLRELVKTCSYQDSGKLFNELSNNLDFAGFEDLCLALVRTIDELNYHFEDCLDLIKRHYLMLIDEKICLRDHFYYLLEGSMMHIQAMLTRILYEAVDEGDAIEDFREALSSYREFLLDAISYYKKNALTPLYHESSWFDVIINSDSKNN</sequence>
<feature type="domain" description="Glycosyltransferase Maf N-terminal" evidence="2">
    <location>
        <begin position="59"/>
        <end position="284"/>
    </location>
</feature>
<name>A0A3E0TN88_9GAMM</name>
<organism evidence="3 4">
    <name type="scientific">Thalassotalea euphylliae</name>
    <dbReference type="NCBI Taxonomy" id="1655234"/>
    <lineage>
        <taxon>Bacteria</taxon>
        <taxon>Pseudomonadati</taxon>
        <taxon>Pseudomonadota</taxon>
        <taxon>Gammaproteobacteria</taxon>
        <taxon>Alteromonadales</taxon>
        <taxon>Colwelliaceae</taxon>
        <taxon>Thalassotalea</taxon>
    </lineage>
</organism>
<protein>
    <submittedName>
        <fullName evidence="3">DUF115 domain-containing protein</fullName>
    </submittedName>
</protein>
<dbReference type="Pfam" id="PF01973">
    <property type="entry name" value="MptE-like"/>
    <property type="match status" value="1"/>
</dbReference>
<reference evidence="3 4" key="1">
    <citation type="submission" date="2018-08" db="EMBL/GenBank/DDBJ databases">
        <title>Thalassotalea euphylliae genome.</title>
        <authorList>
            <person name="Summers S."/>
            <person name="Rice S.A."/>
            <person name="Freckelton M.L."/>
            <person name="Nedved B.T."/>
            <person name="Hadfield M.G."/>
        </authorList>
    </citation>
    <scope>NUCLEOTIDE SEQUENCE [LARGE SCALE GENOMIC DNA]</scope>
    <source>
        <strain evidence="3 4">H1</strain>
    </source>
</reference>
<dbReference type="Gene3D" id="3.90.1480.10">
    <property type="entry name" value="Alpha-2,3-sialyltransferase"/>
    <property type="match status" value="1"/>
</dbReference>
<dbReference type="AlphaFoldDB" id="A0A3E0TN88"/>
<proteinExistence type="predicted"/>
<evidence type="ECO:0000259" key="2">
    <source>
        <dbReference type="Pfam" id="PF20157"/>
    </source>
</evidence>
<evidence type="ECO:0000259" key="1">
    <source>
        <dbReference type="Pfam" id="PF01973"/>
    </source>
</evidence>